<reference evidence="2" key="1">
    <citation type="submission" date="2018-05" db="EMBL/GenBank/DDBJ databases">
        <authorList>
            <person name="Lanie J.A."/>
            <person name="Ng W.-L."/>
            <person name="Kazmierczak K.M."/>
            <person name="Andrzejewski T.M."/>
            <person name="Davidsen T.M."/>
            <person name="Wayne K.J."/>
            <person name="Tettelin H."/>
            <person name="Glass J.I."/>
            <person name="Rusch D."/>
            <person name="Podicherti R."/>
            <person name="Tsui H.-C.T."/>
            <person name="Winkler M.E."/>
        </authorList>
    </citation>
    <scope>NUCLEOTIDE SEQUENCE</scope>
</reference>
<evidence type="ECO:0000313" key="2">
    <source>
        <dbReference type="EMBL" id="SVC28696.1"/>
    </source>
</evidence>
<keyword evidence="1" id="KW-0812">Transmembrane</keyword>
<accession>A0A382KWA1</accession>
<proteinExistence type="predicted"/>
<keyword evidence="1" id="KW-1133">Transmembrane helix</keyword>
<name>A0A382KWA1_9ZZZZ</name>
<dbReference type="AlphaFoldDB" id="A0A382KWA1"/>
<feature type="transmembrane region" description="Helical" evidence="1">
    <location>
        <begin position="6"/>
        <end position="27"/>
    </location>
</feature>
<protein>
    <submittedName>
        <fullName evidence="2">Uncharacterized protein</fullName>
    </submittedName>
</protein>
<keyword evidence="1" id="KW-0472">Membrane</keyword>
<gene>
    <name evidence="2" type="ORF">METZ01_LOCUS281550</name>
</gene>
<sequence>MCTRYGQTLTCLAIGWIIAGMYFRLVTIDMLFSITSMAVALATVQCDQFESRQIL</sequence>
<evidence type="ECO:0000256" key="1">
    <source>
        <dbReference type="SAM" id="Phobius"/>
    </source>
</evidence>
<organism evidence="2">
    <name type="scientific">marine metagenome</name>
    <dbReference type="NCBI Taxonomy" id="408172"/>
    <lineage>
        <taxon>unclassified sequences</taxon>
        <taxon>metagenomes</taxon>
        <taxon>ecological metagenomes</taxon>
    </lineage>
</organism>
<dbReference type="EMBL" id="UINC01083210">
    <property type="protein sequence ID" value="SVC28696.1"/>
    <property type="molecule type" value="Genomic_DNA"/>
</dbReference>